<name>A0A1E7R549_9GAMM</name>
<sequence>MAYTIVTGLSILVIQPTFARPEDFGPNVSPHPHAERFRDTRPQRPMDRDYRHSNNFRDHPNPQQGSNAWRVGKTLPDQYKFNAAQVDYTQNNRLSQPTRYQQWIKVNDRYMLINVMTNTILKIVHE</sequence>
<proteinExistence type="predicted"/>
<dbReference type="Gene3D" id="3.10.450.160">
    <property type="entry name" value="inner membrane protein cigr"/>
    <property type="match status" value="1"/>
</dbReference>
<accession>A0A1E7R549</accession>
<dbReference type="EMBL" id="MKKK01000034">
    <property type="protein sequence ID" value="OEY94431.1"/>
    <property type="molecule type" value="Genomic_DNA"/>
</dbReference>
<dbReference type="Pfam" id="PF11776">
    <property type="entry name" value="RcnB"/>
    <property type="match status" value="1"/>
</dbReference>
<evidence type="ECO:0008006" key="4">
    <source>
        <dbReference type="Google" id="ProtNLM"/>
    </source>
</evidence>
<reference evidence="2 3" key="1">
    <citation type="submission" date="2016-09" db="EMBL/GenBank/DDBJ databases">
        <authorList>
            <person name="Capua I."/>
            <person name="De Benedictis P."/>
            <person name="Joannis T."/>
            <person name="Lombin L.H."/>
            <person name="Cattoli G."/>
        </authorList>
    </citation>
    <scope>NUCLEOTIDE SEQUENCE [LARGE SCALE GENOMIC DNA]</scope>
    <source>
        <strain evidence="2 3">ANC 4671</strain>
    </source>
</reference>
<comment type="caution">
    <text evidence="2">The sequence shown here is derived from an EMBL/GenBank/DDBJ whole genome shotgun (WGS) entry which is preliminary data.</text>
</comment>
<evidence type="ECO:0000313" key="3">
    <source>
        <dbReference type="Proteomes" id="UP000185895"/>
    </source>
</evidence>
<protein>
    <recommendedName>
        <fullName evidence="4">RcnB family protein</fullName>
    </recommendedName>
</protein>
<dbReference type="RefSeq" id="WP_070070238.1">
    <property type="nucleotide sequence ID" value="NZ_MKKK01000034.1"/>
</dbReference>
<dbReference type="Proteomes" id="UP000185895">
    <property type="component" value="Unassembled WGS sequence"/>
</dbReference>
<evidence type="ECO:0000313" key="2">
    <source>
        <dbReference type="EMBL" id="OEY94431.1"/>
    </source>
</evidence>
<organism evidence="2 3">
    <name type="scientific">Acinetobacter qingfengensis</name>
    <dbReference type="NCBI Taxonomy" id="1262585"/>
    <lineage>
        <taxon>Bacteria</taxon>
        <taxon>Pseudomonadati</taxon>
        <taxon>Pseudomonadota</taxon>
        <taxon>Gammaproteobacteria</taxon>
        <taxon>Moraxellales</taxon>
        <taxon>Moraxellaceae</taxon>
        <taxon>Acinetobacter</taxon>
    </lineage>
</organism>
<feature type="region of interest" description="Disordered" evidence="1">
    <location>
        <begin position="24"/>
        <end position="70"/>
    </location>
</feature>
<keyword evidence="3" id="KW-1185">Reference proteome</keyword>
<gene>
    <name evidence="2" type="ORF">BJI46_03565</name>
</gene>
<evidence type="ECO:0000256" key="1">
    <source>
        <dbReference type="SAM" id="MobiDB-lite"/>
    </source>
</evidence>
<dbReference type="AlphaFoldDB" id="A0A1E7R549"/>
<dbReference type="InterPro" id="IPR024572">
    <property type="entry name" value="RcnB"/>
</dbReference>
<feature type="compositionally biased region" description="Basic and acidic residues" evidence="1">
    <location>
        <begin position="32"/>
        <end position="60"/>
    </location>
</feature>